<keyword evidence="1" id="KW-0539">Nucleus</keyword>
<feature type="region of interest" description="Disordered" evidence="2">
    <location>
        <begin position="117"/>
        <end position="144"/>
    </location>
</feature>
<comment type="subcellular location">
    <subcellularLocation>
        <location evidence="1">Nucleus</location>
    </subcellularLocation>
</comment>
<dbReference type="PROSITE" id="PS51031">
    <property type="entry name" value="BESS"/>
    <property type="match status" value="1"/>
</dbReference>
<evidence type="ECO:0000313" key="6">
    <source>
        <dbReference type="Proteomes" id="UP001152888"/>
    </source>
</evidence>
<dbReference type="AlphaFoldDB" id="A0A9P0KJC0"/>
<evidence type="ECO:0000259" key="4">
    <source>
        <dbReference type="PROSITE" id="PS51031"/>
    </source>
</evidence>
<evidence type="ECO:0008006" key="7">
    <source>
        <dbReference type="Google" id="ProtNLM"/>
    </source>
</evidence>
<feature type="compositionally biased region" description="Polar residues" evidence="2">
    <location>
        <begin position="233"/>
        <end position="258"/>
    </location>
</feature>
<dbReference type="SMART" id="SM00595">
    <property type="entry name" value="MADF"/>
    <property type="match status" value="1"/>
</dbReference>
<name>A0A9P0KJC0_ACAOB</name>
<evidence type="ECO:0000256" key="2">
    <source>
        <dbReference type="SAM" id="MobiDB-lite"/>
    </source>
</evidence>
<proteinExistence type="predicted"/>
<dbReference type="Proteomes" id="UP001152888">
    <property type="component" value="Unassembled WGS sequence"/>
</dbReference>
<keyword evidence="6" id="KW-1185">Reference proteome</keyword>
<dbReference type="GO" id="GO:0006357">
    <property type="term" value="P:regulation of transcription by RNA polymerase II"/>
    <property type="evidence" value="ECO:0007669"/>
    <property type="project" value="TreeGrafter"/>
</dbReference>
<sequence>MNYIEEIDMDYFITLIQEREIIWDKSNVDFKNKNLKTKAWEEISKVLFPDYENFTAERKNKVGNDLMTKWRSVKDNYFRYSKKLKEASKSGSGATKLKKYHLYNQLLFLRRVEQNATESSLDSPREINNESTSTNDDITTDDSPRYVPVARKRAMQMDEFEREGLKLLKEPDNRHMSFFRGILPSIQDFSDRQTLRFQSQVIQMIDEMRYGQTTSYVSGPSTSHQPLSYGYQTSNFQSTFNSDNNNSITSPDQTSQASEETEYDFCNL</sequence>
<dbReference type="EMBL" id="CAKOFQ010006835">
    <property type="protein sequence ID" value="CAH1975382.1"/>
    <property type="molecule type" value="Genomic_DNA"/>
</dbReference>
<dbReference type="Pfam" id="PF10545">
    <property type="entry name" value="MADF_DNA_bdg"/>
    <property type="match status" value="1"/>
</dbReference>
<evidence type="ECO:0000256" key="1">
    <source>
        <dbReference type="PROSITE-ProRule" id="PRU00371"/>
    </source>
</evidence>
<dbReference type="GO" id="GO:0005634">
    <property type="term" value="C:nucleus"/>
    <property type="evidence" value="ECO:0007669"/>
    <property type="project" value="UniProtKB-SubCell"/>
</dbReference>
<dbReference type="GO" id="GO:0003677">
    <property type="term" value="F:DNA binding"/>
    <property type="evidence" value="ECO:0007669"/>
    <property type="project" value="InterPro"/>
</dbReference>
<dbReference type="InterPro" id="IPR004210">
    <property type="entry name" value="BESS_motif"/>
</dbReference>
<dbReference type="PANTHER" id="PTHR12243:SF67">
    <property type="entry name" value="COREPRESSOR OF PANGOLIN, ISOFORM A-RELATED"/>
    <property type="match status" value="1"/>
</dbReference>
<dbReference type="InterPro" id="IPR006578">
    <property type="entry name" value="MADF-dom"/>
</dbReference>
<feature type="compositionally biased region" description="Acidic residues" evidence="2">
    <location>
        <begin position="259"/>
        <end position="268"/>
    </location>
</feature>
<dbReference type="PROSITE" id="PS51029">
    <property type="entry name" value="MADF"/>
    <property type="match status" value="1"/>
</dbReference>
<accession>A0A9P0KJC0</accession>
<dbReference type="OrthoDB" id="10071528at2759"/>
<gene>
    <name evidence="5" type="ORF">ACAOBT_LOCUS11591</name>
</gene>
<comment type="caution">
    <text evidence="5">The sequence shown here is derived from an EMBL/GenBank/DDBJ whole genome shotgun (WGS) entry which is preliminary data.</text>
</comment>
<evidence type="ECO:0000313" key="5">
    <source>
        <dbReference type="EMBL" id="CAH1975382.1"/>
    </source>
</evidence>
<dbReference type="PANTHER" id="PTHR12243">
    <property type="entry name" value="MADF DOMAIN TRANSCRIPTION FACTOR"/>
    <property type="match status" value="1"/>
</dbReference>
<feature type="domain" description="BESS" evidence="4">
    <location>
        <begin position="172"/>
        <end position="211"/>
    </location>
</feature>
<dbReference type="GO" id="GO:0005667">
    <property type="term" value="C:transcription regulator complex"/>
    <property type="evidence" value="ECO:0007669"/>
    <property type="project" value="TreeGrafter"/>
</dbReference>
<organism evidence="5 6">
    <name type="scientific">Acanthoscelides obtectus</name>
    <name type="common">Bean weevil</name>
    <name type="synonym">Bruchus obtectus</name>
    <dbReference type="NCBI Taxonomy" id="200917"/>
    <lineage>
        <taxon>Eukaryota</taxon>
        <taxon>Metazoa</taxon>
        <taxon>Ecdysozoa</taxon>
        <taxon>Arthropoda</taxon>
        <taxon>Hexapoda</taxon>
        <taxon>Insecta</taxon>
        <taxon>Pterygota</taxon>
        <taxon>Neoptera</taxon>
        <taxon>Endopterygota</taxon>
        <taxon>Coleoptera</taxon>
        <taxon>Polyphaga</taxon>
        <taxon>Cucujiformia</taxon>
        <taxon>Chrysomeloidea</taxon>
        <taxon>Chrysomelidae</taxon>
        <taxon>Bruchinae</taxon>
        <taxon>Bruchini</taxon>
        <taxon>Acanthoscelides</taxon>
    </lineage>
</organism>
<dbReference type="InterPro" id="IPR039353">
    <property type="entry name" value="TF_Adf1"/>
</dbReference>
<feature type="domain" description="MADF" evidence="3">
    <location>
        <begin position="11"/>
        <end position="114"/>
    </location>
</feature>
<protein>
    <recommendedName>
        <fullName evidence="7">MADF domain-containing protein</fullName>
    </recommendedName>
</protein>
<reference evidence="5" key="1">
    <citation type="submission" date="2022-03" db="EMBL/GenBank/DDBJ databases">
        <authorList>
            <person name="Sayadi A."/>
        </authorList>
    </citation>
    <scope>NUCLEOTIDE SEQUENCE</scope>
</reference>
<feature type="region of interest" description="Disordered" evidence="2">
    <location>
        <begin position="233"/>
        <end position="268"/>
    </location>
</feature>
<evidence type="ECO:0000259" key="3">
    <source>
        <dbReference type="PROSITE" id="PS51029"/>
    </source>
</evidence>